<dbReference type="Gene3D" id="3.40.50.300">
    <property type="entry name" value="P-loop containing nucleotide triphosphate hydrolases"/>
    <property type="match status" value="1"/>
</dbReference>
<comment type="caution">
    <text evidence="5">The sequence shown here is derived from an EMBL/GenBank/DDBJ whole genome shotgun (WGS) entry which is preliminary data.</text>
</comment>
<name>A0A497F8Y7_9CREN</name>
<gene>
    <name evidence="5" type="ORF">DRJ26_00740</name>
</gene>
<dbReference type="PROSITE" id="PS00211">
    <property type="entry name" value="ABC_TRANSPORTER_1"/>
    <property type="match status" value="1"/>
</dbReference>
<dbReference type="GO" id="GO:0098796">
    <property type="term" value="C:membrane protein complex"/>
    <property type="evidence" value="ECO:0007669"/>
    <property type="project" value="UniProtKB-ARBA"/>
</dbReference>
<evidence type="ECO:0000256" key="1">
    <source>
        <dbReference type="ARBA" id="ARBA00022448"/>
    </source>
</evidence>
<evidence type="ECO:0000256" key="3">
    <source>
        <dbReference type="ARBA" id="ARBA00022840"/>
    </source>
</evidence>
<evidence type="ECO:0000259" key="4">
    <source>
        <dbReference type="PROSITE" id="PS50893"/>
    </source>
</evidence>
<dbReference type="PANTHER" id="PTHR24220">
    <property type="entry name" value="IMPORT ATP-BINDING PROTEIN"/>
    <property type="match status" value="1"/>
</dbReference>
<dbReference type="SMART" id="SM00382">
    <property type="entry name" value="AAA"/>
    <property type="match status" value="1"/>
</dbReference>
<feature type="domain" description="ABC transporter" evidence="4">
    <location>
        <begin position="7"/>
        <end position="239"/>
    </location>
</feature>
<dbReference type="InterPro" id="IPR003439">
    <property type="entry name" value="ABC_transporter-like_ATP-bd"/>
</dbReference>
<dbReference type="Proteomes" id="UP000269499">
    <property type="component" value="Unassembled WGS sequence"/>
</dbReference>
<sequence>MAYGYAVETIDLAKYYTLGGYIIKALDGVNLRVYRGEYLSIMGPSGSGKTTLFNMIGGLDKPTRGKVYIDNIDISKLDAYELAWLRCRKIGYIFQTFNLIPVLTALENVMLPMIFAGKPKNERIKKATELLEKVGLGDRLHHKPTELSGGQQQRVAIARALANDPSIILADEPTGNLDLNTGLEIIKLIKKLNEESGVTVFCATHDYKIIEVSDRIVWLRDGKVERVEVRGEVKRKVAT</sequence>
<keyword evidence="3 5" id="KW-0067">ATP-binding</keyword>
<dbReference type="InterPro" id="IPR003593">
    <property type="entry name" value="AAA+_ATPase"/>
</dbReference>
<dbReference type="GO" id="GO:0005524">
    <property type="term" value="F:ATP binding"/>
    <property type="evidence" value="ECO:0007669"/>
    <property type="project" value="UniProtKB-KW"/>
</dbReference>
<keyword evidence="2" id="KW-0547">Nucleotide-binding</keyword>
<evidence type="ECO:0000313" key="5">
    <source>
        <dbReference type="EMBL" id="RLE55518.1"/>
    </source>
</evidence>
<dbReference type="GO" id="GO:0022857">
    <property type="term" value="F:transmembrane transporter activity"/>
    <property type="evidence" value="ECO:0007669"/>
    <property type="project" value="UniProtKB-ARBA"/>
</dbReference>
<accession>A0A497F8Y7</accession>
<dbReference type="SUPFAM" id="SSF52540">
    <property type="entry name" value="P-loop containing nucleoside triphosphate hydrolases"/>
    <property type="match status" value="1"/>
</dbReference>
<keyword evidence="1" id="KW-0813">Transport</keyword>
<dbReference type="GO" id="GO:0016887">
    <property type="term" value="F:ATP hydrolysis activity"/>
    <property type="evidence" value="ECO:0007669"/>
    <property type="project" value="InterPro"/>
</dbReference>
<dbReference type="PANTHER" id="PTHR24220:SF86">
    <property type="entry name" value="ABC TRANSPORTER ABCH.1"/>
    <property type="match status" value="1"/>
</dbReference>
<dbReference type="CDD" id="cd03255">
    <property type="entry name" value="ABC_MJ0796_LolCDE_FtsE"/>
    <property type="match status" value="1"/>
</dbReference>
<reference evidence="5 6" key="1">
    <citation type="submission" date="2018-06" db="EMBL/GenBank/DDBJ databases">
        <title>Extensive metabolic versatility and redundancy in microbially diverse, dynamic hydrothermal sediments.</title>
        <authorList>
            <person name="Dombrowski N."/>
            <person name="Teske A."/>
            <person name="Baker B.J."/>
        </authorList>
    </citation>
    <scope>NUCLEOTIDE SEQUENCE [LARGE SCALE GENOMIC DNA]</scope>
    <source>
        <strain evidence="5">B20_G2</strain>
    </source>
</reference>
<dbReference type="AlphaFoldDB" id="A0A497F8Y7"/>
<evidence type="ECO:0000313" key="6">
    <source>
        <dbReference type="Proteomes" id="UP000269499"/>
    </source>
</evidence>
<organism evidence="5 6">
    <name type="scientific">Thermoproteota archaeon</name>
    <dbReference type="NCBI Taxonomy" id="2056631"/>
    <lineage>
        <taxon>Archaea</taxon>
        <taxon>Thermoproteota</taxon>
    </lineage>
</organism>
<dbReference type="GO" id="GO:0005886">
    <property type="term" value="C:plasma membrane"/>
    <property type="evidence" value="ECO:0007669"/>
    <property type="project" value="TreeGrafter"/>
</dbReference>
<dbReference type="Pfam" id="PF00005">
    <property type="entry name" value="ABC_tran"/>
    <property type="match status" value="1"/>
</dbReference>
<dbReference type="EMBL" id="QMRA01000006">
    <property type="protein sequence ID" value="RLE55518.1"/>
    <property type="molecule type" value="Genomic_DNA"/>
</dbReference>
<protein>
    <submittedName>
        <fullName evidence="5">ABC transporter ATP-binding protein</fullName>
    </submittedName>
</protein>
<dbReference type="FunFam" id="3.40.50.300:FF:000032">
    <property type="entry name" value="Export ABC transporter ATP-binding protein"/>
    <property type="match status" value="1"/>
</dbReference>
<dbReference type="PROSITE" id="PS50893">
    <property type="entry name" value="ABC_TRANSPORTER_2"/>
    <property type="match status" value="1"/>
</dbReference>
<dbReference type="InterPro" id="IPR017911">
    <property type="entry name" value="MacB-like_ATP-bd"/>
</dbReference>
<proteinExistence type="predicted"/>
<dbReference type="InterPro" id="IPR027417">
    <property type="entry name" value="P-loop_NTPase"/>
</dbReference>
<dbReference type="InterPro" id="IPR017871">
    <property type="entry name" value="ABC_transporter-like_CS"/>
</dbReference>
<dbReference type="InterPro" id="IPR015854">
    <property type="entry name" value="ABC_transpr_LolD-like"/>
</dbReference>
<evidence type="ECO:0000256" key="2">
    <source>
        <dbReference type="ARBA" id="ARBA00022741"/>
    </source>
</evidence>